<name>A0A6N4XAT3_9FLAO</name>
<organism evidence="2 3">
    <name type="scientific">Chryseobacterium potabilaquae</name>
    <dbReference type="NCBI Taxonomy" id="2675057"/>
    <lineage>
        <taxon>Bacteria</taxon>
        <taxon>Pseudomonadati</taxon>
        <taxon>Bacteroidota</taxon>
        <taxon>Flavobacteriia</taxon>
        <taxon>Flavobacteriales</taxon>
        <taxon>Weeksellaceae</taxon>
        <taxon>Chryseobacterium group</taxon>
        <taxon>Chryseobacterium</taxon>
    </lineage>
</organism>
<dbReference type="Proteomes" id="UP000445144">
    <property type="component" value="Unassembled WGS sequence"/>
</dbReference>
<evidence type="ECO:0000256" key="1">
    <source>
        <dbReference type="SAM" id="SignalP"/>
    </source>
</evidence>
<reference evidence="2 3" key="1">
    <citation type="submission" date="2020-01" db="EMBL/GenBank/DDBJ databases">
        <authorList>
            <person name="Rodrigo-Torres L."/>
            <person name="Arahal R. D."/>
            <person name="Lucena T."/>
        </authorList>
    </citation>
    <scope>NUCLEOTIDE SEQUENCE [LARGE SCALE GENOMIC DNA]</scope>
    <source>
        <strain evidence="2 3">CECT 9293</strain>
    </source>
</reference>
<sequence>MKKNIILVSTLLFSLFNAQGVQNYKNFGNHFFPQSPNSTPFAVTGKYPVNMYKGVPIIGIPLFANGKNHFKISLDYNVKSVKPSTIPTWVGLGWNLNVGGSITRIVNGGVDEVYQGMYTPYNRFSYLDNYSTLDNANWNSQEAMQNYHSANLQYISGDVTNVVPDPDEFIINVGGITGSFYLNEKGKWIGRTREGRTFKVEYAYKSDYLLKEKTIVGGQYGGTRTENLKRILYGFTITMDDGVKYIFGLDDTAIEFSSPSPSPDSFNSQVIASSWQIKEIQYPNGKTIKFNYERDERAIFMVNKSSNASWYTQGSNNGNIGNSGSGGNYNTYTSNRLNNVFLKKVEGEDFIINFNRSETNQKEYEELEVPTGQWIPPYTHHFKSYTRHKHWYKLDGITITDKAGKAIKNIVFNYNNDSNDRLLLNNLSINSIEKYSFQYNAQKLPNYTSDKIDGWGFYNGNNFESDYFSMYTMTPDQQKDIYQNTYPTYKAPNLNLSKAGVLEQITYPTGGKTNFEYELNDYSKYGDKDINENALKIIPTTSNQIAGGLRIKRISSCNENNNCINKTYSYLNDGGTSSSGILPYKPIYVLEGNDSSVNLNFWEFNSNSFQSIKDEDNSVGYSKVTEIDDHGGKTESYFTNLDQMDYADKRGVYFGWYVNALFKQLPYLSFSLMRGKPLKEVVYSSTKKISETSYLYTQQTDYLKAYTFISKQFGQAGSWGPLTDIGGVSYGALLDAHQVNFNTSFLAQKKTTVDNVETIEQNFYDYTYNNPTSIWKTEGNGDVHVTTYKYASDIHNPAMLGAYMVGVPISQEEKKNNKIVSKTETVYPISLPTAQTGNLLLPISELYFDPQNNAASTEITYDLYDSKGNLQQYTTKDGVPVSLVWGYNQTQPIAKIEGAMYTQVSGLIAGIISASDADAVQGTEASENALIIALDAFRTLPALVTTQITTYTYNPQIGVTSITPTSGVRENYIYDSANRLEKVIDVNGKVLKEYKYNYKN</sequence>
<evidence type="ECO:0008006" key="4">
    <source>
        <dbReference type="Google" id="ProtNLM"/>
    </source>
</evidence>
<evidence type="ECO:0000313" key="2">
    <source>
        <dbReference type="EMBL" id="CAA7196830.1"/>
    </source>
</evidence>
<feature type="chain" id="PRO_5027067663" description="YD repeat-containing protein" evidence="1">
    <location>
        <begin position="21"/>
        <end position="1000"/>
    </location>
</feature>
<keyword evidence="1" id="KW-0732">Signal</keyword>
<dbReference type="EMBL" id="CACVBR010000032">
    <property type="protein sequence ID" value="CAA7196830.1"/>
    <property type="molecule type" value="Genomic_DNA"/>
</dbReference>
<proteinExistence type="predicted"/>
<evidence type="ECO:0000313" key="3">
    <source>
        <dbReference type="Proteomes" id="UP000445144"/>
    </source>
</evidence>
<keyword evidence="3" id="KW-1185">Reference proteome</keyword>
<protein>
    <recommendedName>
        <fullName evidence="4">YD repeat-containing protein</fullName>
    </recommendedName>
</protein>
<dbReference type="RefSeq" id="WP_162033580.1">
    <property type="nucleotide sequence ID" value="NZ_CACVBR010000032.1"/>
</dbReference>
<feature type="signal peptide" evidence="1">
    <location>
        <begin position="1"/>
        <end position="20"/>
    </location>
</feature>
<dbReference type="AlphaFoldDB" id="A0A6N4XAT3"/>
<gene>
    <name evidence="2" type="ORF">CHRY9293_02897</name>
</gene>
<accession>A0A6N4XAT3</accession>